<dbReference type="GO" id="GO:0030170">
    <property type="term" value="F:pyridoxal phosphate binding"/>
    <property type="evidence" value="ECO:0007669"/>
    <property type="project" value="UniProtKB-UniRule"/>
</dbReference>
<feature type="binding site" evidence="5">
    <location>
        <position position="377"/>
    </location>
    <ligand>
        <name>substrate</name>
    </ligand>
</feature>
<dbReference type="InterPro" id="IPR022644">
    <property type="entry name" value="De-COase2_N"/>
</dbReference>
<dbReference type="EC" id="4.1.1.20" evidence="5 6"/>
<feature type="binding site" evidence="5">
    <location>
        <position position="349"/>
    </location>
    <ligand>
        <name>substrate</name>
    </ligand>
</feature>
<dbReference type="CDD" id="cd06828">
    <property type="entry name" value="PLPDE_III_DapDC"/>
    <property type="match status" value="1"/>
</dbReference>
<accession>A0A832DEB9</accession>
<evidence type="ECO:0000313" key="11">
    <source>
        <dbReference type="EMBL" id="HGT46588.1"/>
    </source>
</evidence>
<evidence type="ECO:0000256" key="5">
    <source>
        <dbReference type="HAMAP-Rule" id="MF_02120"/>
    </source>
</evidence>
<comment type="caution">
    <text evidence="11">The sequence shown here is derived from an EMBL/GenBank/DDBJ whole genome shotgun (WGS) entry which is preliminary data.</text>
</comment>
<dbReference type="Pfam" id="PF00278">
    <property type="entry name" value="Orn_DAP_Arg_deC"/>
    <property type="match status" value="1"/>
</dbReference>
<dbReference type="PRINTS" id="PR01179">
    <property type="entry name" value="ODADCRBXLASE"/>
</dbReference>
<protein>
    <recommendedName>
        <fullName evidence="5 6">Diaminopimelate decarboxylase</fullName>
        <shortName evidence="5">DAP decarboxylase</shortName>
        <shortName evidence="5">DAPDC</shortName>
        <ecNumber evidence="5 6">4.1.1.20</ecNumber>
    </recommendedName>
</protein>
<evidence type="ECO:0000256" key="1">
    <source>
        <dbReference type="ARBA" id="ARBA00001933"/>
    </source>
</evidence>
<feature type="binding site" evidence="5">
    <location>
        <position position="244"/>
    </location>
    <ligand>
        <name>pyridoxal 5'-phosphate</name>
        <dbReference type="ChEBI" id="CHEBI:597326"/>
    </ligand>
</feature>
<dbReference type="InterPro" id="IPR022643">
    <property type="entry name" value="De-COase2_C"/>
</dbReference>
<keyword evidence="2 5" id="KW-0210">Decarboxylase</keyword>
<reference evidence="11" key="1">
    <citation type="journal article" date="2020" name="mSystems">
        <title>Genome- and Community-Level Interaction Insights into Carbon Utilization and Element Cycling Functions of Hydrothermarchaeota in Hydrothermal Sediment.</title>
        <authorList>
            <person name="Zhou Z."/>
            <person name="Liu Y."/>
            <person name="Xu W."/>
            <person name="Pan J."/>
            <person name="Luo Z.H."/>
            <person name="Li M."/>
        </authorList>
    </citation>
    <scope>NUCLEOTIDE SEQUENCE [LARGE SCALE GENOMIC DNA]</scope>
    <source>
        <strain evidence="11">SpSt-500</strain>
    </source>
</reference>
<dbReference type="EMBL" id="DSVI01000004">
    <property type="protein sequence ID" value="HGT46588.1"/>
    <property type="molecule type" value="Genomic_DNA"/>
</dbReference>
<keyword evidence="5 8" id="KW-0457">Lysine biosynthesis</keyword>
<evidence type="ECO:0000259" key="10">
    <source>
        <dbReference type="Pfam" id="PF02784"/>
    </source>
</evidence>
<proteinExistence type="inferred from homology"/>
<dbReference type="HAMAP" id="MF_02120">
    <property type="entry name" value="LysA"/>
    <property type="match status" value="1"/>
</dbReference>
<evidence type="ECO:0000256" key="3">
    <source>
        <dbReference type="ARBA" id="ARBA00022898"/>
    </source>
</evidence>
<keyword evidence="3 5" id="KW-0663">Pyridoxal phosphate</keyword>
<feature type="domain" description="Orn/DAP/Arg decarboxylase 2 N-terminal" evidence="10">
    <location>
        <begin position="41"/>
        <end position="285"/>
    </location>
</feature>
<dbReference type="NCBIfam" id="TIGR01048">
    <property type="entry name" value="lysA"/>
    <property type="match status" value="1"/>
</dbReference>
<feature type="domain" description="Orn/DAP/Arg decarboxylase 2 C-terminal" evidence="9">
    <location>
        <begin position="35"/>
        <end position="375"/>
    </location>
</feature>
<dbReference type="Gene3D" id="3.20.20.10">
    <property type="entry name" value="Alanine racemase"/>
    <property type="match status" value="1"/>
</dbReference>
<dbReference type="PANTHER" id="PTHR43727">
    <property type="entry name" value="DIAMINOPIMELATE DECARBOXYLASE"/>
    <property type="match status" value="1"/>
</dbReference>
<dbReference type="InterPro" id="IPR000183">
    <property type="entry name" value="Orn/DAP/Arg_de-COase"/>
</dbReference>
<comment type="similarity">
    <text evidence="5">Belongs to the Orn/Lys/Arg decarboxylase class-II family. LysA subfamily.</text>
</comment>
<dbReference type="UniPathway" id="UPA00034">
    <property type="reaction ID" value="UER00027"/>
</dbReference>
<feature type="binding site" evidence="5">
    <location>
        <position position="317"/>
    </location>
    <ligand>
        <name>substrate</name>
    </ligand>
</feature>
<gene>
    <name evidence="5 11" type="primary">lysA</name>
    <name evidence="11" type="ORF">ENS56_00965</name>
</gene>
<dbReference type="Gene3D" id="2.40.37.10">
    <property type="entry name" value="Lyase, Ornithine Decarboxylase, Chain A, domain 1"/>
    <property type="match status" value="1"/>
</dbReference>
<dbReference type="InterPro" id="IPR009006">
    <property type="entry name" value="Ala_racemase/Decarboxylase_C"/>
</dbReference>
<dbReference type="InterPro" id="IPR029066">
    <property type="entry name" value="PLP-binding_barrel"/>
</dbReference>
<feature type="binding site" evidence="5">
    <location>
        <position position="321"/>
    </location>
    <ligand>
        <name>substrate</name>
    </ligand>
</feature>
<dbReference type="PRINTS" id="PR01181">
    <property type="entry name" value="DAPDCRBXLASE"/>
</dbReference>
<feature type="binding site" evidence="5">
    <location>
        <position position="281"/>
    </location>
    <ligand>
        <name>substrate</name>
    </ligand>
</feature>
<comment type="function">
    <text evidence="5">Specifically catalyzes the decarboxylation of meso-diaminopimelate (meso-DAP) to L-lysine.</text>
</comment>
<keyword evidence="4 5" id="KW-0456">Lyase</keyword>
<dbReference type="SUPFAM" id="SSF51419">
    <property type="entry name" value="PLP-binding barrel"/>
    <property type="match status" value="1"/>
</dbReference>
<dbReference type="GO" id="GO:0009089">
    <property type="term" value="P:lysine biosynthetic process via diaminopimelate"/>
    <property type="evidence" value="ECO:0007669"/>
    <property type="project" value="UniProtKB-UniRule"/>
</dbReference>
<dbReference type="AlphaFoldDB" id="A0A832DEB9"/>
<comment type="pathway">
    <text evidence="5 8">Amino-acid biosynthesis; L-lysine biosynthesis via DAP pathway; L-lysine from DL-2,6-diaminopimelate: step 1/1.</text>
</comment>
<dbReference type="GO" id="GO:0008836">
    <property type="term" value="F:diaminopimelate decarboxylase activity"/>
    <property type="evidence" value="ECO:0007669"/>
    <property type="project" value="UniProtKB-UniRule"/>
</dbReference>
<feature type="binding site" evidence="5">
    <location>
        <begin position="278"/>
        <end position="281"/>
    </location>
    <ligand>
        <name>pyridoxal 5'-phosphate</name>
        <dbReference type="ChEBI" id="CHEBI:597326"/>
    </ligand>
</feature>
<keyword evidence="5" id="KW-0028">Amino-acid biosynthesis</keyword>
<sequence length="420" mass="47872">MNYFETEFIKYKNNQLYVEEVSAEELIKKFGTPLYVYSRNHFINQYRKFETAFKEIDHQIFFAMKSNFNLSVIDTFVKLGSGVDVNSEGELFRALKTNVSSNKIILTGVGKTKNEIRLGLEKKVLMIKAECDEEVELINKIAGEMNVVASVALRVNPDVDAQTHPYISTGLSKNKFGIDSETALSIYRRRSQFRNIRFTGIDMHIGSQITSIEPFLEAISKMSEMYFTLKSEGLDLKHFDIGGGIGVEYNSEKSFSIEEFASKTIPLFKKLDCKILFEPGRFLTANGGILLTEVLYNKRNGNKKFIIVDSAMNDLLRPTIYQAYHHIQPIAKFENREVQTADIVGPVCETGDYFARDREISETKSGEYLAVMSAGAYAMTMASNYNARRRAPEIIIDGEKIIISRSRETFEHLLWDEKVI</sequence>
<dbReference type="Pfam" id="PF02784">
    <property type="entry name" value="Orn_Arg_deC_N"/>
    <property type="match status" value="1"/>
</dbReference>
<comment type="subunit">
    <text evidence="5">Homodimer.</text>
</comment>
<dbReference type="InterPro" id="IPR002986">
    <property type="entry name" value="DAP_deCOOHase_LysA"/>
</dbReference>
<evidence type="ECO:0000256" key="2">
    <source>
        <dbReference type="ARBA" id="ARBA00022793"/>
    </source>
</evidence>
<evidence type="ECO:0000256" key="4">
    <source>
        <dbReference type="ARBA" id="ARBA00023239"/>
    </source>
</evidence>
<feature type="active site" description="Proton donor" evidence="7">
    <location>
        <position position="348"/>
    </location>
</feature>
<comment type="cofactor">
    <cofactor evidence="1 5 7 8">
        <name>pyridoxal 5'-phosphate</name>
        <dbReference type="ChEBI" id="CHEBI:597326"/>
    </cofactor>
</comment>
<evidence type="ECO:0000256" key="6">
    <source>
        <dbReference type="NCBIfam" id="TIGR01048"/>
    </source>
</evidence>
<dbReference type="FunFam" id="3.20.20.10:FF:000003">
    <property type="entry name" value="Diaminopimelate decarboxylase"/>
    <property type="match status" value="1"/>
</dbReference>
<evidence type="ECO:0000259" key="9">
    <source>
        <dbReference type="Pfam" id="PF00278"/>
    </source>
</evidence>
<evidence type="ECO:0000256" key="8">
    <source>
        <dbReference type="RuleBase" id="RU003738"/>
    </source>
</evidence>
<dbReference type="PANTHER" id="PTHR43727:SF2">
    <property type="entry name" value="GROUP IV DECARBOXYLASE"/>
    <property type="match status" value="1"/>
</dbReference>
<comment type="catalytic activity">
    <reaction evidence="5 8">
        <text>meso-2,6-diaminopimelate + H(+) = L-lysine + CO2</text>
        <dbReference type="Rhea" id="RHEA:15101"/>
        <dbReference type="ChEBI" id="CHEBI:15378"/>
        <dbReference type="ChEBI" id="CHEBI:16526"/>
        <dbReference type="ChEBI" id="CHEBI:32551"/>
        <dbReference type="ChEBI" id="CHEBI:57791"/>
        <dbReference type="EC" id="4.1.1.20"/>
    </reaction>
</comment>
<name>A0A832DEB9_9BACT</name>
<evidence type="ECO:0000256" key="7">
    <source>
        <dbReference type="PIRSR" id="PIRSR600183-50"/>
    </source>
</evidence>
<organism evidence="11">
    <name type="scientific">Ignavibacterium album</name>
    <dbReference type="NCBI Taxonomy" id="591197"/>
    <lineage>
        <taxon>Bacteria</taxon>
        <taxon>Pseudomonadati</taxon>
        <taxon>Ignavibacteriota</taxon>
        <taxon>Ignavibacteria</taxon>
        <taxon>Ignavibacteriales</taxon>
        <taxon>Ignavibacteriaceae</taxon>
        <taxon>Ignavibacterium</taxon>
    </lineage>
</organism>
<dbReference type="SUPFAM" id="SSF50621">
    <property type="entry name" value="Alanine racemase C-terminal domain-like"/>
    <property type="match status" value="1"/>
</dbReference>
<feature type="binding site" evidence="5">
    <location>
        <position position="377"/>
    </location>
    <ligand>
        <name>pyridoxal 5'-phosphate</name>
        <dbReference type="ChEBI" id="CHEBI:597326"/>
    </ligand>
</feature>
<feature type="modified residue" description="N6-(pyridoxal phosphate)lysine" evidence="5 7">
    <location>
        <position position="65"/>
    </location>
</feature>